<keyword evidence="6" id="KW-1185">Reference proteome</keyword>
<evidence type="ECO:0000256" key="1">
    <source>
        <dbReference type="ARBA" id="ARBA00009303"/>
    </source>
</evidence>
<dbReference type="EC" id="1.17.4.1" evidence="4"/>
<comment type="caution">
    <text evidence="5">The sequence shown here is derived from an EMBL/GenBank/DDBJ whole genome shotgun (WGS) entry which is preliminary data.</text>
</comment>
<keyword evidence="4 5" id="KW-0560">Oxidoreductase</keyword>
<dbReference type="Pfam" id="PF00268">
    <property type="entry name" value="Ribonuc_red_sm"/>
    <property type="match status" value="1"/>
</dbReference>
<dbReference type="InterPro" id="IPR033909">
    <property type="entry name" value="RNR_small"/>
</dbReference>
<dbReference type="InterPro" id="IPR030475">
    <property type="entry name" value="RNR_small_AS"/>
</dbReference>
<evidence type="ECO:0000313" key="5">
    <source>
        <dbReference type="EMBL" id="MFC0213707.1"/>
    </source>
</evidence>
<comment type="catalytic activity">
    <reaction evidence="3 4">
        <text>a 2'-deoxyribonucleoside 5'-diphosphate + [thioredoxin]-disulfide + H2O = a ribonucleoside 5'-diphosphate + [thioredoxin]-dithiol</text>
        <dbReference type="Rhea" id="RHEA:23252"/>
        <dbReference type="Rhea" id="RHEA-COMP:10698"/>
        <dbReference type="Rhea" id="RHEA-COMP:10700"/>
        <dbReference type="ChEBI" id="CHEBI:15377"/>
        <dbReference type="ChEBI" id="CHEBI:29950"/>
        <dbReference type="ChEBI" id="CHEBI:50058"/>
        <dbReference type="ChEBI" id="CHEBI:57930"/>
        <dbReference type="ChEBI" id="CHEBI:73316"/>
        <dbReference type="EC" id="1.17.4.1"/>
    </reaction>
</comment>
<organism evidence="5 6">
    <name type="scientific">Paenibacillus chartarius</name>
    <dbReference type="NCBI Taxonomy" id="747481"/>
    <lineage>
        <taxon>Bacteria</taxon>
        <taxon>Bacillati</taxon>
        <taxon>Bacillota</taxon>
        <taxon>Bacilli</taxon>
        <taxon>Bacillales</taxon>
        <taxon>Paenibacillaceae</taxon>
        <taxon>Paenibacillus</taxon>
    </lineage>
</organism>
<protein>
    <recommendedName>
        <fullName evidence="4">Ribonucleoside-diphosphate reductase subunit beta</fullName>
        <ecNumber evidence="4">1.17.4.1</ecNumber>
    </recommendedName>
</protein>
<evidence type="ECO:0000313" key="6">
    <source>
        <dbReference type="Proteomes" id="UP001589776"/>
    </source>
</evidence>
<evidence type="ECO:0000256" key="4">
    <source>
        <dbReference type="PIRNR" id="PIRNR000355"/>
    </source>
</evidence>
<gene>
    <name evidence="5" type="ORF">ACFFK0_14780</name>
</gene>
<comment type="cofactor">
    <cofactor evidence="4">
        <name>Fe cation</name>
        <dbReference type="ChEBI" id="CHEBI:24875"/>
    </cofactor>
    <text evidence="4">Binds 2 iron ions per subunit.</text>
</comment>
<keyword evidence="4" id="KW-0408">Iron</keyword>
<accession>A0ABV6DM36</accession>
<proteinExistence type="inferred from homology"/>
<dbReference type="InterPro" id="IPR012348">
    <property type="entry name" value="RNR-like"/>
</dbReference>
<dbReference type="PIRSF" id="PIRSF000355">
    <property type="entry name" value="NrdB"/>
    <property type="match status" value="1"/>
</dbReference>
<dbReference type="InterPro" id="IPR009078">
    <property type="entry name" value="Ferritin-like_SF"/>
</dbReference>
<comment type="similarity">
    <text evidence="1 4">Belongs to the ribonucleoside diphosphate reductase small chain family.</text>
</comment>
<dbReference type="SUPFAM" id="SSF47240">
    <property type="entry name" value="Ferritin-like"/>
    <property type="match status" value="1"/>
</dbReference>
<dbReference type="NCBIfam" id="NF007184">
    <property type="entry name" value="PRK09614.1-3"/>
    <property type="match status" value="1"/>
</dbReference>
<keyword evidence="4" id="KW-0479">Metal-binding</keyword>
<sequence length="359" mass="41553">MTTGHTGQGRLEPKALFNPKAGIDPAQRRLIGGETTNLMMLSNNKYKWSFPLYKTMMQNFWIPEEISLGQDKLHYERLDEAERDAFDRIISFLVFLDSLQTVNLPNINDFVTLPEVNLLLNIQTYQEALHSQSYGYILESVVGANRVQGIYEIAVTDPFLLKRNGFIAGCYQEFIDHQSPEGFVKVMMANYILEGIYFYAGFSFFYNLARFGRLTGVGTEIKYINRDELTHLSLFQNMFRELRLEEPGLFTPELEEELRGMMKTAVEHEIEWGQYAVGDRIQGLNSRLIAEYIQYLSNFRLQALGLEPLYPEADRDPLPFIRQFTQFNQTKTDFFEEKVINYAKGGGDLQLDELDELDL</sequence>
<dbReference type="Proteomes" id="UP001589776">
    <property type="component" value="Unassembled WGS sequence"/>
</dbReference>
<dbReference type="PANTHER" id="PTHR23409:SF18">
    <property type="entry name" value="RIBONUCLEOSIDE-DIPHOSPHATE REDUCTASE SUBUNIT M2"/>
    <property type="match status" value="1"/>
</dbReference>
<comment type="function">
    <text evidence="4">Provides the precursors necessary for DNA synthesis. Catalyzes the biosynthesis of deoxyribonucleotides from the corresponding ribonucleotides.</text>
</comment>
<dbReference type="InterPro" id="IPR000358">
    <property type="entry name" value="RNR_small_fam"/>
</dbReference>
<comment type="subunit">
    <text evidence="2">Tetramer of two alpha and two beta subunits.</text>
</comment>
<name>A0ABV6DM36_9BACL</name>
<dbReference type="CDD" id="cd01049">
    <property type="entry name" value="RNRR2"/>
    <property type="match status" value="1"/>
</dbReference>
<dbReference type="EMBL" id="JBHLWN010000060">
    <property type="protein sequence ID" value="MFC0213707.1"/>
    <property type="molecule type" value="Genomic_DNA"/>
</dbReference>
<dbReference type="GO" id="GO:0004748">
    <property type="term" value="F:ribonucleoside-diphosphate reductase activity, thioredoxin disulfide as acceptor"/>
    <property type="evidence" value="ECO:0007669"/>
    <property type="project" value="UniProtKB-EC"/>
</dbReference>
<dbReference type="PANTHER" id="PTHR23409">
    <property type="entry name" value="RIBONUCLEOSIDE-DIPHOSPHATE REDUCTASE SMALL CHAIN"/>
    <property type="match status" value="1"/>
</dbReference>
<dbReference type="PROSITE" id="PS00368">
    <property type="entry name" value="RIBORED_SMALL"/>
    <property type="match status" value="1"/>
</dbReference>
<evidence type="ECO:0000256" key="3">
    <source>
        <dbReference type="ARBA" id="ARBA00047754"/>
    </source>
</evidence>
<dbReference type="Gene3D" id="1.10.620.20">
    <property type="entry name" value="Ribonucleotide Reductase, subunit A"/>
    <property type="match status" value="1"/>
</dbReference>
<evidence type="ECO:0000256" key="2">
    <source>
        <dbReference type="ARBA" id="ARBA00011209"/>
    </source>
</evidence>
<reference evidence="5 6" key="1">
    <citation type="submission" date="2024-09" db="EMBL/GenBank/DDBJ databases">
        <authorList>
            <person name="Sun Q."/>
            <person name="Mori K."/>
        </authorList>
    </citation>
    <scope>NUCLEOTIDE SEQUENCE [LARGE SCALE GENOMIC DNA]</scope>
    <source>
        <strain evidence="5 6">CCM 7759</strain>
    </source>
</reference>
<dbReference type="RefSeq" id="WP_377471031.1">
    <property type="nucleotide sequence ID" value="NZ_JBHLWN010000060.1"/>
</dbReference>
<keyword evidence="4" id="KW-0215">Deoxyribonucleotide synthesis</keyword>